<evidence type="ECO:0000313" key="3">
    <source>
        <dbReference type="Proteomes" id="UP001152747"/>
    </source>
</evidence>
<feature type="signal peptide" evidence="1">
    <location>
        <begin position="1"/>
        <end position="16"/>
    </location>
</feature>
<name>A0A9P1IDG3_9PELO</name>
<proteinExistence type="predicted"/>
<protein>
    <submittedName>
        <fullName evidence="2">Uncharacterized protein</fullName>
    </submittedName>
</protein>
<gene>
    <name evidence="2" type="ORF">CAMP_LOCUS5240</name>
</gene>
<sequence length="318" mass="37071">MIKIIILLLTFQFAFANYVVRIGKGKYSIDLSLHCSIKQNWKIKLFFSNAFDSFRIQREFHNISNSNWFNKSYVLEKRPSQVDIRHTCNDESKGPWRKVRRNLDESHTEILNLGSWLPTNDPQSKTSLSNLEFFLKCDAKLDWMVEIYFTNSKDKASIHSETFEVKNCSHIYFIRGFDKKPTHVGFIHNCNSDPEIPLRKVPKSKYAKNTTLTDKGLKMLDTPKIVAPAPFTLNLYCGLKLNWNVYILYYSNGENVSNDHSETIEVEDNNTIEFTRNFEKKPTYVQFIHDCSSKSKKDTLNVGKSELKKFYDLTDKGV</sequence>
<reference evidence="2" key="1">
    <citation type="submission" date="2022-11" db="EMBL/GenBank/DDBJ databases">
        <authorList>
            <person name="Kikuchi T."/>
        </authorList>
    </citation>
    <scope>NUCLEOTIDE SEQUENCE</scope>
    <source>
        <strain evidence="2">PS1010</strain>
    </source>
</reference>
<dbReference type="Proteomes" id="UP001152747">
    <property type="component" value="Unassembled WGS sequence"/>
</dbReference>
<evidence type="ECO:0000313" key="2">
    <source>
        <dbReference type="EMBL" id="CAI5442603.1"/>
    </source>
</evidence>
<dbReference type="AlphaFoldDB" id="A0A9P1IDG3"/>
<organism evidence="2 3">
    <name type="scientific">Caenorhabditis angaria</name>
    <dbReference type="NCBI Taxonomy" id="860376"/>
    <lineage>
        <taxon>Eukaryota</taxon>
        <taxon>Metazoa</taxon>
        <taxon>Ecdysozoa</taxon>
        <taxon>Nematoda</taxon>
        <taxon>Chromadorea</taxon>
        <taxon>Rhabditida</taxon>
        <taxon>Rhabditina</taxon>
        <taxon>Rhabditomorpha</taxon>
        <taxon>Rhabditoidea</taxon>
        <taxon>Rhabditidae</taxon>
        <taxon>Peloderinae</taxon>
        <taxon>Caenorhabditis</taxon>
    </lineage>
</organism>
<keyword evidence="3" id="KW-1185">Reference proteome</keyword>
<comment type="caution">
    <text evidence="2">The sequence shown here is derived from an EMBL/GenBank/DDBJ whole genome shotgun (WGS) entry which is preliminary data.</text>
</comment>
<dbReference type="EMBL" id="CANHGI010000002">
    <property type="protein sequence ID" value="CAI5442603.1"/>
    <property type="molecule type" value="Genomic_DNA"/>
</dbReference>
<feature type="chain" id="PRO_5040342367" evidence="1">
    <location>
        <begin position="17"/>
        <end position="318"/>
    </location>
</feature>
<evidence type="ECO:0000256" key="1">
    <source>
        <dbReference type="SAM" id="SignalP"/>
    </source>
</evidence>
<accession>A0A9P1IDG3</accession>
<keyword evidence="1" id="KW-0732">Signal</keyword>